<feature type="compositionally biased region" description="Basic and acidic residues" evidence="1">
    <location>
        <begin position="66"/>
        <end position="76"/>
    </location>
</feature>
<evidence type="ECO:0000313" key="3">
    <source>
        <dbReference type="Proteomes" id="UP000703269"/>
    </source>
</evidence>
<evidence type="ECO:0000256" key="1">
    <source>
        <dbReference type="SAM" id="MobiDB-lite"/>
    </source>
</evidence>
<evidence type="ECO:0000313" key="2">
    <source>
        <dbReference type="EMBL" id="GJE91780.1"/>
    </source>
</evidence>
<protein>
    <submittedName>
        <fullName evidence="2">Uncharacterized protein</fullName>
    </submittedName>
</protein>
<name>A0A9P3LE04_9APHY</name>
<dbReference type="AlphaFoldDB" id="A0A9P3LE04"/>
<dbReference type="EMBL" id="BPQB01000023">
    <property type="protein sequence ID" value="GJE91780.1"/>
    <property type="molecule type" value="Genomic_DNA"/>
</dbReference>
<dbReference type="Proteomes" id="UP000703269">
    <property type="component" value="Unassembled WGS sequence"/>
</dbReference>
<feature type="region of interest" description="Disordered" evidence="1">
    <location>
        <begin position="1"/>
        <end position="104"/>
    </location>
</feature>
<accession>A0A9P3LE04</accession>
<comment type="caution">
    <text evidence="2">The sequence shown here is derived from an EMBL/GenBank/DDBJ whole genome shotgun (WGS) entry which is preliminary data.</text>
</comment>
<sequence>MSTPLSRPQGTSSNAPYIADAAAEHDPSHGADIDASLAKDGARALQSEEQSRLRGTLSSDATKAQRAVDGRERVSKEAAVAQSQENAKGGHDEAEVQTYGSLGL</sequence>
<reference evidence="2 3" key="1">
    <citation type="submission" date="2021-08" db="EMBL/GenBank/DDBJ databases">
        <title>Draft Genome Sequence of Phanerochaete sordida strain YK-624.</title>
        <authorList>
            <person name="Mori T."/>
            <person name="Dohra H."/>
            <person name="Suzuki T."/>
            <person name="Kawagishi H."/>
            <person name="Hirai H."/>
        </authorList>
    </citation>
    <scope>NUCLEOTIDE SEQUENCE [LARGE SCALE GENOMIC DNA]</scope>
    <source>
        <strain evidence="2 3">YK-624</strain>
    </source>
</reference>
<keyword evidence="3" id="KW-1185">Reference proteome</keyword>
<organism evidence="2 3">
    <name type="scientific">Phanerochaete sordida</name>
    <dbReference type="NCBI Taxonomy" id="48140"/>
    <lineage>
        <taxon>Eukaryota</taxon>
        <taxon>Fungi</taxon>
        <taxon>Dikarya</taxon>
        <taxon>Basidiomycota</taxon>
        <taxon>Agaricomycotina</taxon>
        <taxon>Agaricomycetes</taxon>
        <taxon>Polyporales</taxon>
        <taxon>Phanerochaetaceae</taxon>
        <taxon>Phanerochaete</taxon>
    </lineage>
</organism>
<feature type="compositionally biased region" description="Basic and acidic residues" evidence="1">
    <location>
        <begin position="22"/>
        <end position="32"/>
    </location>
</feature>
<gene>
    <name evidence="2" type="ORF">PsYK624_079310</name>
</gene>
<feature type="compositionally biased region" description="Polar residues" evidence="1">
    <location>
        <begin position="1"/>
        <end position="15"/>
    </location>
</feature>
<proteinExistence type="predicted"/>